<keyword evidence="2" id="KW-1185">Reference proteome</keyword>
<proteinExistence type="predicted"/>
<evidence type="ECO:0000313" key="2">
    <source>
        <dbReference type="Proteomes" id="UP001396334"/>
    </source>
</evidence>
<organism evidence="1 2">
    <name type="scientific">Hibiscus sabdariffa</name>
    <name type="common">roselle</name>
    <dbReference type="NCBI Taxonomy" id="183260"/>
    <lineage>
        <taxon>Eukaryota</taxon>
        <taxon>Viridiplantae</taxon>
        <taxon>Streptophyta</taxon>
        <taxon>Embryophyta</taxon>
        <taxon>Tracheophyta</taxon>
        <taxon>Spermatophyta</taxon>
        <taxon>Magnoliopsida</taxon>
        <taxon>eudicotyledons</taxon>
        <taxon>Gunneridae</taxon>
        <taxon>Pentapetalae</taxon>
        <taxon>rosids</taxon>
        <taxon>malvids</taxon>
        <taxon>Malvales</taxon>
        <taxon>Malvaceae</taxon>
        <taxon>Malvoideae</taxon>
        <taxon>Hibiscus</taxon>
    </lineage>
</organism>
<gene>
    <name evidence="1" type="ORF">V6N11_023643</name>
</gene>
<dbReference type="EMBL" id="JBBPBN010000005">
    <property type="protein sequence ID" value="KAK9038790.1"/>
    <property type="molecule type" value="Genomic_DNA"/>
</dbReference>
<accession>A0ABR2TMS7</accession>
<name>A0ABR2TMS7_9ROSI</name>
<evidence type="ECO:0000313" key="1">
    <source>
        <dbReference type="EMBL" id="KAK9038790.1"/>
    </source>
</evidence>
<dbReference type="Proteomes" id="UP001396334">
    <property type="component" value="Unassembled WGS sequence"/>
</dbReference>
<protein>
    <submittedName>
        <fullName evidence="1">Uncharacterized protein</fullName>
    </submittedName>
</protein>
<comment type="caution">
    <text evidence="1">The sequence shown here is derived from an EMBL/GenBank/DDBJ whole genome shotgun (WGS) entry which is preliminary data.</text>
</comment>
<sequence length="110" mass="12840">MKFCVFFSAKLEVQQNEASDRACRPVRGNFRGWWNARQQRRGMPVAPFALTFSFHLIGMNGQWTTYYDPFVLVYVRASFWAVWAIRVDNVVAVNVVWGQPSLDPRAYNLF</sequence>
<reference evidence="1 2" key="1">
    <citation type="journal article" date="2024" name="G3 (Bethesda)">
        <title>Genome assembly of Hibiscus sabdariffa L. provides insights into metabolisms of medicinal natural products.</title>
        <authorList>
            <person name="Kim T."/>
        </authorList>
    </citation>
    <scope>NUCLEOTIDE SEQUENCE [LARGE SCALE GENOMIC DNA]</scope>
    <source>
        <strain evidence="1">TK-2024</strain>
        <tissue evidence="1">Old leaves</tissue>
    </source>
</reference>